<dbReference type="EMBL" id="QPFP01000016">
    <property type="protein sequence ID" value="TEB32099.1"/>
    <property type="molecule type" value="Genomic_DNA"/>
</dbReference>
<organism evidence="2 3">
    <name type="scientific">Coprinellus micaceus</name>
    <name type="common">Glistening ink-cap mushroom</name>
    <name type="synonym">Coprinus micaceus</name>
    <dbReference type="NCBI Taxonomy" id="71717"/>
    <lineage>
        <taxon>Eukaryota</taxon>
        <taxon>Fungi</taxon>
        <taxon>Dikarya</taxon>
        <taxon>Basidiomycota</taxon>
        <taxon>Agaricomycotina</taxon>
        <taxon>Agaricomycetes</taxon>
        <taxon>Agaricomycetidae</taxon>
        <taxon>Agaricales</taxon>
        <taxon>Agaricineae</taxon>
        <taxon>Psathyrellaceae</taxon>
        <taxon>Coprinellus</taxon>
    </lineage>
</organism>
<feature type="compositionally biased region" description="Basic and acidic residues" evidence="1">
    <location>
        <begin position="52"/>
        <end position="63"/>
    </location>
</feature>
<keyword evidence="3" id="KW-1185">Reference proteome</keyword>
<dbReference type="Proteomes" id="UP000298030">
    <property type="component" value="Unassembled WGS sequence"/>
</dbReference>
<evidence type="ECO:0000313" key="3">
    <source>
        <dbReference type="Proteomes" id="UP000298030"/>
    </source>
</evidence>
<protein>
    <submittedName>
        <fullName evidence="2">Uncharacterized protein</fullName>
    </submittedName>
</protein>
<accession>A0A4Y7TEZ4</accession>
<feature type="compositionally biased region" description="Basic residues" evidence="1">
    <location>
        <begin position="41"/>
        <end position="51"/>
    </location>
</feature>
<proteinExistence type="predicted"/>
<evidence type="ECO:0000256" key="1">
    <source>
        <dbReference type="SAM" id="MobiDB-lite"/>
    </source>
</evidence>
<evidence type="ECO:0000313" key="2">
    <source>
        <dbReference type="EMBL" id="TEB32099.1"/>
    </source>
</evidence>
<reference evidence="2 3" key="1">
    <citation type="journal article" date="2019" name="Nat. Ecol. Evol.">
        <title>Megaphylogeny resolves global patterns of mushroom evolution.</title>
        <authorList>
            <person name="Varga T."/>
            <person name="Krizsan K."/>
            <person name="Foldi C."/>
            <person name="Dima B."/>
            <person name="Sanchez-Garcia M."/>
            <person name="Sanchez-Ramirez S."/>
            <person name="Szollosi G.J."/>
            <person name="Szarkandi J.G."/>
            <person name="Papp V."/>
            <person name="Albert L."/>
            <person name="Andreopoulos W."/>
            <person name="Angelini C."/>
            <person name="Antonin V."/>
            <person name="Barry K.W."/>
            <person name="Bougher N.L."/>
            <person name="Buchanan P."/>
            <person name="Buyck B."/>
            <person name="Bense V."/>
            <person name="Catcheside P."/>
            <person name="Chovatia M."/>
            <person name="Cooper J."/>
            <person name="Damon W."/>
            <person name="Desjardin D."/>
            <person name="Finy P."/>
            <person name="Geml J."/>
            <person name="Haridas S."/>
            <person name="Hughes K."/>
            <person name="Justo A."/>
            <person name="Karasinski D."/>
            <person name="Kautmanova I."/>
            <person name="Kiss B."/>
            <person name="Kocsube S."/>
            <person name="Kotiranta H."/>
            <person name="LaButti K.M."/>
            <person name="Lechner B.E."/>
            <person name="Liimatainen K."/>
            <person name="Lipzen A."/>
            <person name="Lukacs Z."/>
            <person name="Mihaltcheva S."/>
            <person name="Morgado L.N."/>
            <person name="Niskanen T."/>
            <person name="Noordeloos M.E."/>
            <person name="Ohm R.A."/>
            <person name="Ortiz-Santana B."/>
            <person name="Ovrebo C."/>
            <person name="Racz N."/>
            <person name="Riley R."/>
            <person name="Savchenko A."/>
            <person name="Shiryaev A."/>
            <person name="Soop K."/>
            <person name="Spirin V."/>
            <person name="Szebenyi C."/>
            <person name="Tomsovsky M."/>
            <person name="Tulloss R.E."/>
            <person name="Uehling J."/>
            <person name="Grigoriev I.V."/>
            <person name="Vagvolgyi C."/>
            <person name="Papp T."/>
            <person name="Martin F.M."/>
            <person name="Miettinen O."/>
            <person name="Hibbett D.S."/>
            <person name="Nagy L.G."/>
        </authorList>
    </citation>
    <scope>NUCLEOTIDE SEQUENCE [LARGE SCALE GENOMIC DNA]</scope>
    <source>
        <strain evidence="2 3">FP101781</strain>
    </source>
</reference>
<feature type="region of interest" description="Disordered" evidence="1">
    <location>
        <begin position="41"/>
        <end position="71"/>
    </location>
</feature>
<sequence>MSTRQRPCSSRDYRRSVSGYAMRTSYPAGLETRWRTLYIGRTRKTTGRKHARREENPARHEDAPSPSTLKPSALEHQTKLARCKVQMTTVDRAGVRDASVYRSYPTEDRLEATHIQPARLAGCCRVERGVRAVERREGEGMGGRMSVEMLETHIEGLAAYKLPVEEAADVRASWGHDTGSKARDQGRDQHG</sequence>
<comment type="caution">
    <text evidence="2">The sequence shown here is derived from an EMBL/GenBank/DDBJ whole genome shotgun (WGS) entry which is preliminary data.</text>
</comment>
<name>A0A4Y7TEZ4_COPMI</name>
<dbReference type="AlphaFoldDB" id="A0A4Y7TEZ4"/>
<gene>
    <name evidence="2" type="ORF">FA13DRAFT_1709157</name>
</gene>